<dbReference type="Pfam" id="PF14639">
    <property type="entry name" value="YqgF"/>
    <property type="match status" value="1"/>
</dbReference>
<dbReference type="InterPro" id="IPR010994">
    <property type="entry name" value="RuvA_2-like"/>
</dbReference>
<evidence type="ECO:0000256" key="5">
    <source>
        <dbReference type="ARBA" id="ARBA00023163"/>
    </source>
</evidence>
<dbReference type="FunFam" id="3.30.505.10:FF:000047">
    <property type="entry name" value="Transcription elongation factor spt6"/>
    <property type="match status" value="1"/>
</dbReference>
<feature type="compositionally biased region" description="Basic and acidic residues" evidence="8">
    <location>
        <begin position="152"/>
        <end position="163"/>
    </location>
</feature>
<evidence type="ECO:0000259" key="9">
    <source>
        <dbReference type="PROSITE" id="PS50126"/>
    </source>
</evidence>
<dbReference type="InterPro" id="IPR035019">
    <property type="entry name" value="Spt6_SH2_N"/>
</dbReference>
<feature type="compositionally biased region" description="Gly residues" evidence="8">
    <location>
        <begin position="1470"/>
        <end position="1483"/>
    </location>
</feature>
<comment type="function">
    <text evidence="7">Transcription elongation factor that enhances transcription elongation by RNA polymerase II (RNAPII).</text>
</comment>
<dbReference type="InterPro" id="IPR012340">
    <property type="entry name" value="NA-bd_OB-fold"/>
</dbReference>
<dbReference type="SUPFAM" id="SSF47781">
    <property type="entry name" value="RuvA domain 2-like"/>
    <property type="match status" value="2"/>
</dbReference>
<dbReference type="CDD" id="cd09918">
    <property type="entry name" value="SH2_Nterm_SPT6_like"/>
    <property type="match status" value="1"/>
</dbReference>
<dbReference type="SUPFAM" id="SSF53098">
    <property type="entry name" value="Ribonuclease H-like"/>
    <property type="match status" value="1"/>
</dbReference>
<evidence type="ECO:0000256" key="6">
    <source>
        <dbReference type="ARBA" id="ARBA00023242"/>
    </source>
</evidence>
<dbReference type="InterPro" id="IPR032706">
    <property type="entry name" value="Spt6_HHH"/>
</dbReference>
<organism evidence="10 11">
    <name type="scientific">Lactuca saligna</name>
    <name type="common">Willowleaf lettuce</name>
    <dbReference type="NCBI Taxonomy" id="75948"/>
    <lineage>
        <taxon>Eukaryota</taxon>
        <taxon>Viridiplantae</taxon>
        <taxon>Streptophyta</taxon>
        <taxon>Embryophyta</taxon>
        <taxon>Tracheophyta</taxon>
        <taxon>Spermatophyta</taxon>
        <taxon>Magnoliopsida</taxon>
        <taxon>eudicotyledons</taxon>
        <taxon>Gunneridae</taxon>
        <taxon>Pentapetalae</taxon>
        <taxon>asterids</taxon>
        <taxon>campanulids</taxon>
        <taxon>Asterales</taxon>
        <taxon>Asteraceae</taxon>
        <taxon>Cichorioideae</taxon>
        <taxon>Cichorieae</taxon>
        <taxon>Lactucinae</taxon>
        <taxon>Lactuca</taxon>
    </lineage>
</organism>
<dbReference type="Gene3D" id="3.30.505.10">
    <property type="entry name" value="SH2 domain"/>
    <property type="match status" value="2"/>
</dbReference>
<feature type="domain" description="S1 motif" evidence="9">
    <location>
        <begin position="1140"/>
        <end position="1211"/>
    </location>
</feature>
<dbReference type="InterPro" id="IPR003029">
    <property type="entry name" value="S1_domain"/>
</dbReference>
<dbReference type="Pfam" id="PF17674">
    <property type="entry name" value="HHH_9"/>
    <property type="match status" value="1"/>
</dbReference>
<feature type="region of interest" description="Disordered" evidence="8">
    <location>
        <begin position="1"/>
        <end position="235"/>
    </location>
</feature>
<dbReference type="PROSITE" id="PS50126">
    <property type="entry name" value="S1"/>
    <property type="match status" value="1"/>
</dbReference>
<accession>A0AA35ZTV2</accession>
<dbReference type="GO" id="GO:0003677">
    <property type="term" value="F:DNA binding"/>
    <property type="evidence" value="ECO:0007669"/>
    <property type="project" value="InterPro"/>
</dbReference>
<dbReference type="InterPro" id="IPR006641">
    <property type="entry name" value="YqgF/RNaseH-like_dom"/>
</dbReference>
<feature type="compositionally biased region" description="Gly residues" evidence="8">
    <location>
        <begin position="1577"/>
        <end position="1590"/>
    </location>
</feature>
<dbReference type="Gene3D" id="1.10.3500.10">
    <property type="entry name" value="Tex N-terminal region-like"/>
    <property type="match status" value="1"/>
</dbReference>
<evidence type="ECO:0000256" key="3">
    <source>
        <dbReference type="ARBA" id="ARBA00009253"/>
    </source>
</evidence>
<dbReference type="Pfam" id="PF14641">
    <property type="entry name" value="HTH_44"/>
    <property type="match status" value="1"/>
</dbReference>
<dbReference type="FunFam" id="1.10.10.650:FF:000003">
    <property type="entry name" value="Transcription elongation factor spt6"/>
    <property type="match status" value="1"/>
</dbReference>
<dbReference type="FunFam" id="3.30.420.140:FF:000006">
    <property type="entry name" value="Transcription elongation factor spt6"/>
    <property type="match status" value="1"/>
</dbReference>
<feature type="compositionally biased region" description="Acidic residues" evidence="8">
    <location>
        <begin position="164"/>
        <end position="207"/>
    </location>
</feature>
<evidence type="ECO:0000256" key="1">
    <source>
        <dbReference type="ARBA" id="ARBA00004123"/>
    </source>
</evidence>
<dbReference type="GO" id="GO:0042393">
    <property type="term" value="F:histone binding"/>
    <property type="evidence" value="ECO:0007669"/>
    <property type="project" value="TreeGrafter"/>
</dbReference>
<dbReference type="GO" id="GO:0031491">
    <property type="term" value="F:nucleosome binding"/>
    <property type="evidence" value="ECO:0007669"/>
    <property type="project" value="TreeGrafter"/>
</dbReference>
<evidence type="ECO:0000256" key="2">
    <source>
        <dbReference type="ARBA" id="ARBA00004286"/>
    </source>
</evidence>
<dbReference type="Pfam" id="PF14633">
    <property type="entry name" value="SH2_2"/>
    <property type="match status" value="1"/>
</dbReference>
<dbReference type="Proteomes" id="UP001177003">
    <property type="component" value="Chromosome 8"/>
</dbReference>
<evidence type="ECO:0000256" key="4">
    <source>
        <dbReference type="ARBA" id="ARBA00022454"/>
    </source>
</evidence>
<dbReference type="Gene3D" id="2.40.50.140">
    <property type="entry name" value="Nucleic acid-binding proteins"/>
    <property type="match status" value="1"/>
</dbReference>
<comment type="subcellular location">
    <subcellularLocation>
        <location evidence="2">Chromosome</location>
    </subcellularLocation>
    <subcellularLocation>
        <location evidence="1 7">Nucleus</location>
    </subcellularLocation>
</comment>
<comment type="similarity">
    <text evidence="3 7">Belongs to the SPT6 family.</text>
</comment>
<dbReference type="SUPFAM" id="SSF158832">
    <property type="entry name" value="Tex N-terminal region-like"/>
    <property type="match status" value="1"/>
</dbReference>
<dbReference type="PIRSF" id="PIRSF036947">
    <property type="entry name" value="Spt6"/>
    <property type="match status" value="1"/>
</dbReference>
<dbReference type="Pfam" id="PF14632">
    <property type="entry name" value="SPT6_acidic"/>
    <property type="match status" value="1"/>
</dbReference>
<dbReference type="FunFam" id="1.10.10.2740:FF:000002">
    <property type="entry name" value="Transcription elongation factor Spt6"/>
    <property type="match status" value="1"/>
</dbReference>
<dbReference type="Pfam" id="PF21710">
    <property type="entry name" value="Spt6_S1"/>
    <property type="match status" value="1"/>
</dbReference>
<keyword evidence="4" id="KW-0158">Chromosome</keyword>
<dbReference type="InterPro" id="IPR037027">
    <property type="entry name" value="YqgF/RNaseH-like_dom_sf"/>
</dbReference>
<dbReference type="InterPro" id="IPR049540">
    <property type="entry name" value="Spt6-like_S1"/>
</dbReference>
<evidence type="ECO:0000256" key="8">
    <source>
        <dbReference type="SAM" id="MobiDB-lite"/>
    </source>
</evidence>
<dbReference type="InterPro" id="IPR012337">
    <property type="entry name" value="RNaseH-like_sf"/>
</dbReference>
<dbReference type="GO" id="GO:0140673">
    <property type="term" value="P:transcription elongation-coupled chromatin remodeling"/>
    <property type="evidence" value="ECO:0007669"/>
    <property type="project" value="InterPro"/>
</dbReference>
<reference evidence="10" key="1">
    <citation type="submission" date="2023-04" db="EMBL/GenBank/DDBJ databases">
        <authorList>
            <person name="Vijverberg K."/>
            <person name="Xiong W."/>
            <person name="Schranz E."/>
        </authorList>
    </citation>
    <scope>NUCLEOTIDE SEQUENCE</scope>
</reference>
<dbReference type="FunFam" id="3.30.505.10:FF:000050">
    <property type="entry name" value="Transcription elongation factor spt6"/>
    <property type="match status" value="1"/>
</dbReference>
<dbReference type="InterPro" id="IPR036860">
    <property type="entry name" value="SH2_dom_sf"/>
</dbReference>
<dbReference type="PANTHER" id="PTHR10145">
    <property type="entry name" value="TRANSCRIPTION ELONGATION FACTOR SPT6"/>
    <property type="match status" value="1"/>
</dbReference>
<feature type="compositionally biased region" description="Basic residues" evidence="8">
    <location>
        <begin position="213"/>
        <end position="223"/>
    </location>
</feature>
<dbReference type="CDD" id="cd09928">
    <property type="entry name" value="SH2_Cterm_SPT6_like"/>
    <property type="match status" value="1"/>
</dbReference>
<dbReference type="InterPro" id="IPR035420">
    <property type="entry name" value="Spt6_SH2"/>
</dbReference>
<dbReference type="EMBL" id="OX465084">
    <property type="protein sequence ID" value="CAI9297592.1"/>
    <property type="molecule type" value="Genomic_DNA"/>
</dbReference>
<dbReference type="SUPFAM" id="SSF55550">
    <property type="entry name" value="SH2 domain"/>
    <property type="match status" value="1"/>
</dbReference>
<dbReference type="InterPro" id="IPR023323">
    <property type="entry name" value="Tex-like_dom_sf"/>
</dbReference>
<dbReference type="InterPro" id="IPR028083">
    <property type="entry name" value="Spt6_acidic_N_dom"/>
</dbReference>
<feature type="region of interest" description="Disordered" evidence="8">
    <location>
        <begin position="1468"/>
        <end position="1606"/>
    </location>
</feature>
<dbReference type="FunFam" id="1.10.3500.10:FF:000004">
    <property type="entry name" value="Transcription elongation factor spt6"/>
    <property type="match status" value="1"/>
</dbReference>
<dbReference type="GO" id="GO:0008023">
    <property type="term" value="C:transcription elongation factor complex"/>
    <property type="evidence" value="ECO:0007669"/>
    <property type="project" value="TreeGrafter"/>
</dbReference>
<feature type="compositionally biased region" description="Basic and acidic residues" evidence="8">
    <location>
        <begin position="1544"/>
        <end position="1553"/>
    </location>
</feature>
<dbReference type="GO" id="GO:0034728">
    <property type="term" value="P:nucleosome organization"/>
    <property type="evidence" value="ECO:0007669"/>
    <property type="project" value="TreeGrafter"/>
</dbReference>
<protein>
    <recommendedName>
        <fullName evidence="7">Transcription elongation factor spt6</fullName>
    </recommendedName>
</protein>
<dbReference type="InterPro" id="IPR035018">
    <property type="entry name" value="Spt6_SH2_C"/>
</dbReference>
<dbReference type="InterPro" id="IPR028088">
    <property type="entry name" value="Spt6_HTH_DNA-bd_dom"/>
</dbReference>
<feature type="compositionally biased region" description="Acidic residues" evidence="8">
    <location>
        <begin position="8"/>
        <end position="76"/>
    </location>
</feature>
<evidence type="ECO:0000256" key="7">
    <source>
        <dbReference type="PIRNR" id="PIRNR036947"/>
    </source>
</evidence>
<evidence type="ECO:0000313" key="10">
    <source>
        <dbReference type="EMBL" id="CAI9297592.1"/>
    </source>
</evidence>
<dbReference type="InterPro" id="IPR023319">
    <property type="entry name" value="Tex-like_HTH_dom_sf"/>
</dbReference>
<dbReference type="InterPro" id="IPR028231">
    <property type="entry name" value="Spt6_YqgF"/>
</dbReference>
<keyword evidence="11" id="KW-1185">Reference proteome</keyword>
<dbReference type="SMART" id="SM00316">
    <property type="entry name" value="S1"/>
    <property type="match status" value="1"/>
</dbReference>
<proteinExistence type="inferred from homology"/>
<dbReference type="GO" id="GO:0005694">
    <property type="term" value="C:chromosome"/>
    <property type="evidence" value="ECO:0007669"/>
    <property type="project" value="UniProtKB-SubCell"/>
</dbReference>
<keyword evidence="5 7" id="KW-0804">Transcription</keyword>
<dbReference type="Pfam" id="PF14635">
    <property type="entry name" value="HHH_7"/>
    <property type="match status" value="1"/>
</dbReference>
<dbReference type="PANTHER" id="PTHR10145:SF6">
    <property type="entry name" value="TRANSCRIPTION ELONGATION FACTOR SPT6"/>
    <property type="match status" value="1"/>
</dbReference>
<dbReference type="Gene3D" id="1.10.10.650">
    <property type="entry name" value="RuvA domain 2-like"/>
    <property type="match status" value="1"/>
</dbReference>
<dbReference type="Gene3D" id="3.30.420.140">
    <property type="entry name" value="YqgF/RNase H-like domain"/>
    <property type="match status" value="1"/>
</dbReference>
<dbReference type="SMART" id="SM00732">
    <property type="entry name" value="YqgFc"/>
    <property type="match status" value="1"/>
</dbReference>
<evidence type="ECO:0000313" key="11">
    <source>
        <dbReference type="Proteomes" id="UP001177003"/>
    </source>
</evidence>
<keyword evidence="6 7" id="KW-0539">Nucleus</keyword>
<gene>
    <name evidence="10" type="ORF">LSALG_LOCUS36392</name>
</gene>
<dbReference type="InterPro" id="IPR041692">
    <property type="entry name" value="HHH_9"/>
</dbReference>
<dbReference type="SUPFAM" id="SSF50249">
    <property type="entry name" value="Nucleic acid-binding proteins"/>
    <property type="match status" value="1"/>
</dbReference>
<dbReference type="Gene3D" id="1.10.10.2740">
    <property type="entry name" value="Spt6, Death-like domain"/>
    <property type="match status" value="1"/>
</dbReference>
<dbReference type="InterPro" id="IPR017072">
    <property type="entry name" value="TF_Spt6"/>
</dbReference>
<dbReference type="InterPro" id="IPR042066">
    <property type="entry name" value="Spt6_death-like"/>
</dbReference>
<sequence>MAGKTVLSDEEDEIEVEEDEREEPDGDAVDPEDRDEEDDEEDEEGEDEYEKDGFIVDDIDEDEQDAEEEDRADSDDERQKKKKRKKRESEKNYVLDEDDYELLQDNNITGFRRPKAESKKFKRLKKARSDADEGQSGFSDEDDYNRSGKSGRSAEQKIEHSLFGDDEGPPLEDIAEEDQPEEEEDGDIGEEEDEMADFIVDEEEVDEHGEPTRRRKVNKKKSRQAPGVSSSAIQEAHDIFGDVDELLRQRKLGLERISRYDDSGEGKERRLEDEFEPTILSNKYKTEKDEHIREIDIPERMQISEESTGPPPTDEMSIEEESTWILHQLQTGVVLFGRGGDIATEEGHDLAIVKDDIMRFLEFMHVQKLDVPFIAMYRKEECMSLFKDPEPQDDKESENKSEKKPTLRWHKILWAILELDRKWLLLQKRKSALQSYYNKRFEEERSVYDEARLHLNQKLFDSITKSLKVAESEREIDDVDSKFNLHFPPGDTNMDEGQFKRPKRKSQYSVCSKAGLWEVATKFGYSSEEFGLLISLEQMRMEELEDAKETPEEVASRFTCAMFENPQAVLRGARHMAAIEISCEPCVRKHVRSIFMDNAVVSTSPTSDGNKAIDSDHEFAGIKWLKDKPLTRFNDAQWLLIQKAEEEKLVQVSVKLPASVHDKLISDAHDYYLSDGVSKSAQLWNEQRKLIIKDAFDSLLLPSMGKEARGILASRAKNWLLMEYGRLLWDKVSVAPYQKKEHDVNSDDYDGAPRVMACCWGPGKPATTFVMLDSYGEVVDVLYAASISIRGQNANDQQRKKNDQQRLVKFMTDHQPYVVVLGAVNLSCRSLKDNIFEIIFKMVEENPRDLGHDMEGGVVYGDESLPHLYENSRISSEQLQPQPGIVRRAVGLGRYLQNPLAMVATLCGPAKEILSWKLSPLESFLTPDEKYGMVEQIMVDATNQVGLDINLAISHEWLFGPLQFISGLGPRKAASLQRSLVRAGSIYTRKDLLNHGLDKKVFVNAVGFLRVRRSGNAASSSQFIDLLDDTRIHPESYGLAQELAKEVFRKHSGGDDGNDDEDMLEMAIEHVREHPNQLRSLKVDNYARSKKQENKKVTLNDMRSELIQGFQDWRRPYVEPNDDQAFYMICGESEDTLCEGKIVQATVRRVQPQKAICSLDSGLTGMLNKEDYSDVRRDNNDLTESLNEGDIITAKIKSIEKKRYMVFLSCKDSELRSDFSQNYKTKDPYYFEDRDNSEIEKEKANKAKALAKKHFKSRMIVHPRFQNITADEAMEMLSDKEPGESIVRPSSRGPSYLTLTLKIYDGVYAHKDIIEGGKENKDITSMLRLGKTLKIGEDVFEDLDEVMDRYVDPLVTHLKTMLGYRKFKDGEKAEVDESLRKEKLENPSRIVYSFGISHEHPGTFILTYIRSSNPHHEYIGLYPKGFKFRKKMFEEIDRLVAYFQRHIDDPHDAGPSIRSVAAMVPMRSPAGGGWGGGSGGGGSNNSSDWRGSSGDRERTSTPSSRPGRGDFRSGGGGHESGVPRPYGGGGRGRGRGRGSFNNRGGDDRSKDWEEGWGGFPGGKTQNSPGGEAFNGGWADGGGSGGGGGGKRSSVQSDSGAGWSSGW</sequence>
<name>A0AA35ZTV2_LACSI</name>
<dbReference type="Gene3D" id="1.10.150.850">
    <property type="entry name" value="Spt6, helix-hairpin-helix domain"/>
    <property type="match status" value="1"/>
</dbReference>